<feature type="region of interest" description="Disordered" evidence="1">
    <location>
        <begin position="63"/>
        <end position="106"/>
    </location>
</feature>
<feature type="domain" description="C2H2-type" evidence="2">
    <location>
        <begin position="263"/>
        <end position="284"/>
    </location>
</feature>
<comment type="caution">
    <text evidence="3">The sequence shown here is derived from an EMBL/GenBank/DDBJ whole genome shotgun (WGS) entry which is preliminary data.</text>
</comment>
<evidence type="ECO:0000313" key="4">
    <source>
        <dbReference type="Proteomes" id="UP001175261"/>
    </source>
</evidence>
<dbReference type="EMBL" id="JAPDFR010000003">
    <property type="protein sequence ID" value="KAK0388307.1"/>
    <property type="molecule type" value="Genomic_DNA"/>
</dbReference>
<dbReference type="PANTHER" id="PTHR23225:SF2">
    <property type="entry name" value="AT09679P-RELATED"/>
    <property type="match status" value="1"/>
</dbReference>
<sequence length="509" mass="55879">MDDFTTGLLPLDRHDMIEGPLMVRYLQENSRPLIETYTYGCPPDNTFGGTYQAQHSLAWSTPSHASAGSVTLSPPADSDTVHEGTYGPATPEFSAPSPPYEPKAMSAPHWDRQHLQHALFNSGYIQPRSRFINPLDINSDHGVTPPTDLDDDLRDTDFQASGFRGAVDSVIDPNLLPSGMSQEALVVGKGVTQQTEGRPTPEFPPGLKAAAAPSKTNKTRRPRQPKRTAPIQPRAPERAARGPVASQVKTERLLAQTQDLGRCNFCNGTFRDTAAVQRHIRSSHRRPLTCVFHYAGCQSTFSAKNEWKRHVLSQHLGLFYWHCTLDHCSQANPLHAHGRSIAPGIPAYGSIFNRKDLYTQHVRRMHLGAESHDKKAFKEAEARLKVLQEAAKKKRCELPLFMECPAVKCSQVFRGPTAWDDRMEHVACHLSRAASGKEEDVLFGGEHDLTLTDWAVSPEVGVALPLPGGGWQHRNPLKGSSAGGAGSSWNVSPIVGDQDAEGEDCTSDD</sequence>
<feature type="compositionally biased region" description="Polar residues" evidence="1">
    <location>
        <begin position="63"/>
        <end position="72"/>
    </location>
</feature>
<dbReference type="SMART" id="SM00355">
    <property type="entry name" value="ZnF_C2H2"/>
    <property type="match status" value="2"/>
</dbReference>
<evidence type="ECO:0000313" key="3">
    <source>
        <dbReference type="EMBL" id="KAK0388307.1"/>
    </source>
</evidence>
<dbReference type="Gene3D" id="3.30.160.60">
    <property type="entry name" value="Classic Zinc Finger"/>
    <property type="match status" value="1"/>
</dbReference>
<accession>A0AA39L8S2</accession>
<feature type="compositionally biased region" description="Acidic residues" evidence="1">
    <location>
        <begin position="498"/>
        <end position="509"/>
    </location>
</feature>
<dbReference type="InterPro" id="IPR013087">
    <property type="entry name" value="Znf_C2H2_type"/>
</dbReference>
<name>A0AA39L8S2_SARSR</name>
<organism evidence="3 4">
    <name type="scientific">Sarocladium strictum</name>
    <name type="common">Black bundle disease fungus</name>
    <name type="synonym">Acremonium strictum</name>
    <dbReference type="NCBI Taxonomy" id="5046"/>
    <lineage>
        <taxon>Eukaryota</taxon>
        <taxon>Fungi</taxon>
        <taxon>Dikarya</taxon>
        <taxon>Ascomycota</taxon>
        <taxon>Pezizomycotina</taxon>
        <taxon>Sordariomycetes</taxon>
        <taxon>Hypocreomycetidae</taxon>
        <taxon>Hypocreales</taxon>
        <taxon>Sarocladiaceae</taxon>
        <taxon>Sarocladium</taxon>
    </lineage>
</organism>
<keyword evidence="4" id="KW-1185">Reference proteome</keyword>
<gene>
    <name evidence="3" type="ORF">NLU13_4552</name>
</gene>
<evidence type="ECO:0000256" key="1">
    <source>
        <dbReference type="SAM" id="MobiDB-lite"/>
    </source>
</evidence>
<reference evidence="3" key="1">
    <citation type="submission" date="2022-10" db="EMBL/GenBank/DDBJ databases">
        <title>Determination and structural analysis of whole genome sequence of Sarocladium strictum F4-1.</title>
        <authorList>
            <person name="Hu L."/>
            <person name="Jiang Y."/>
        </authorList>
    </citation>
    <scope>NUCLEOTIDE SEQUENCE</scope>
    <source>
        <strain evidence="3">F4-1</strain>
    </source>
</reference>
<evidence type="ECO:0000259" key="2">
    <source>
        <dbReference type="PROSITE" id="PS00028"/>
    </source>
</evidence>
<dbReference type="Proteomes" id="UP001175261">
    <property type="component" value="Unassembled WGS sequence"/>
</dbReference>
<dbReference type="PROSITE" id="PS00028">
    <property type="entry name" value="ZINC_FINGER_C2H2_1"/>
    <property type="match status" value="1"/>
</dbReference>
<feature type="compositionally biased region" description="Basic residues" evidence="1">
    <location>
        <begin position="217"/>
        <end position="226"/>
    </location>
</feature>
<proteinExistence type="predicted"/>
<feature type="region of interest" description="Disordered" evidence="1">
    <location>
        <begin position="191"/>
        <end position="248"/>
    </location>
</feature>
<dbReference type="AlphaFoldDB" id="A0AA39L8S2"/>
<dbReference type="GO" id="GO:0003700">
    <property type="term" value="F:DNA-binding transcription factor activity"/>
    <property type="evidence" value="ECO:0007669"/>
    <property type="project" value="InterPro"/>
</dbReference>
<dbReference type="PANTHER" id="PTHR23225">
    <property type="entry name" value="ZINC FINGER PROTEIN"/>
    <property type="match status" value="1"/>
</dbReference>
<feature type="region of interest" description="Disordered" evidence="1">
    <location>
        <begin position="467"/>
        <end position="509"/>
    </location>
</feature>
<protein>
    <recommendedName>
        <fullName evidence="2">C2H2-type domain-containing protein</fullName>
    </recommendedName>
</protein>
<dbReference type="InterPro" id="IPR039970">
    <property type="entry name" value="TF_Grauzone"/>
</dbReference>